<comment type="caution">
    <text evidence="3">The sequence shown here is derived from an EMBL/GenBank/DDBJ whole genome shotgun (WGS) entry which is preliminary data.</text>
</comment>
<dbReference type="AlphaFoldDB" id="A0A261VV02"/>
<evidence type="ECO:0000313" key="4">
    <source>
        <dbReference type="Proteomes" id="UP000216429"/>
    </source>
</evidence>
<protein>
    <submittedName>
        <fullName evidence="3">Signal protein</fullName>
    </submittedName>
</protein>
<proteinExistence type="predicted"/>
<keyword evidence="4" id="KW-1185">Reference proteome</keyword>
<evidence type="ECO:0000256" key="1">
    <source>
        <dbReference type="PROSITE-ProRule" id="PRU00244"/>
    </source>
</evidence>
<dbReference type="PROSITE" id="PS50924">
    <property type="entry name" value="MHYT"/>
    <property type="match status" value="1"/>
</dbReference>
<dbReference type="RefSeq" id="WP_094810940.1">
    <property type="nucleotide sequence ID" value="NZ_NEVU01000001.1"/>
</dbReference>
<name>A0A261VV02_9BORD</name>
<feature type="transmembrane region" description="Helical" evidence="1">
    <location>
        <begin position="181"/>
        <end position="207"/>
    </location>
</feature>
<dbReference type="PANTHER" id="PTHR35152">
    <property type="entry name" value="DOMAIN SIGNALLING PROTEIN, PUTATIVE (AFU_ORTHOLOGUE AFUA_5G11310)-RELATED"/>
    <property type="match status" value="1"/>
</dbReference>
<organism evidence="3 4">
    <name type="scientific">Bordetella genomosp. 12</name>
    <dbReference type="NCBI Taxonomy" id="463035"/>
    <lineage>
        <taxon>Bacteria</taxon>
        <taxon>Pseudomonadati</taxon>
        <taxon>Pseudomonadota</taxon>
        <taxon>Betaproteobacteria</taxon>
        <taxon>Burkholderiales</taxon>
        <taxon>Alcaligenaceae</taxon>
        <taxon>Bordetella</taxon>
    </lineage>
</organism>
<dbReference type="GO" id="GO:0016020">
    <property type="term" value="C:membrane"/>
    <property type="evidence" value="ECO:0007669"/>
    <property type="project" value="UniProtKB-UniRule"/>
</dbReference>
<dbReference type="PANTHER" id="PTHR35152:SF1">
    <property type="entry name" value="DOMAIN SIGNALLING PROTEIN, PUTATIVE (AFU_ORTHOLOGUE AFUA_5G11310)-RELATED"/>
    <property type="match status" value="1"/>
</dbReference>
<keyword evidence="1" id="KW-0472">Membrane</keyword>
<dbReference type="EMBL" id="NEVU01000001">
    <property type="protein sequence ID" value="OZI77928.1"/>
    <property type="molecule type" value="Genomic_DNA"/>
</dbReference>
<feature type="transmembrane region" description="Helical" evidence="1">
    <location>
        <begin position="219"/>
        <end position="237"/>
    </location>
</feature>
<reference evidence="4" key="1">
    <citation type="submission" date="2017-05" db="EMBL/GenBank/DDBJ databases">
        <title>Complete and WGS of Bordetella genogroups.</title>
        <authorList>
            <person name="Spilker T."/>
            <person name="Lipuma J."/>
        </authorList>
    </citation>
    <scope>NUCLEOTIDE SEQUENCE [LARGE SCALE GENOMIC DNA]</scope>
    <source>
        <strain evidence="4">AU6712</strain>
    </source>
</reference>
<dbReference type="OrthoDB" id="3763366at2"/>
<feature type="transmembrane region" description="Helical" evidence="1">
    <location>
        <begin position="82"/>
        <end position="105"/>
    </location>
</feature>
<dbReference type="InterPro" id="IPR005330">
    <property type="entry name" value="MHYT_dom"/>
</dbReference>
<evidence type="ECO:0000313" key="3">
    <source>
        <dbReference type="EMBL" id="OZI77928.1"/>
    </source>
</evidence>
<dbReference type="Pfam" id="PF03707">
    <property type="entry name" value="MHYT"/>
    <property type="match status" value="2"/>
</dbReference>
<accession>A0A261VV02</accession>
<feature type="domain" description="MHYT" evidence="2">
    <location>
        <begin position="11"/>
        <end position="202"/>
    </location>
</feature>
<dbReference type="Proteomes" id="UP000216429">
    <property type="component" value="Unassembled WGS sequence"/>
</dbReference>
<evidence type="ECO:0000259" key="2">
    <source>
        <dbReference type="PROSITE" id="PS50924"/>
    </source>
</evidence>
<feature type="transmembrane region" description="Helical" evidence="1">
    <location>
        <begin position="145"/>
        <end position="169"/>
    </location>
</feature>
<keyword evidence="1" id="KW-0812">Transmembrane</keyword>
<sequence length="268" mass="28303">MNPGDVIPLSFQMALVALSFVVAFLGAYVALSAAARIRLNVQYGDSWRGFAVVGAVAMGGIGIWGMHFIGMQAQYLPFDVTYSLWPTILSALVAIGFSGAAFLYVGGKPFSLLRCLLAGVAVGLAVAAMHYIGMSAMRMPAVFRWNSSLVVLSVVIAILAATVAIWLAFNVQREGQRVAAAVVMAVAICGMHYTGAAAGVVICSTPLGPGQAGQVGGASLPYVAFFGAVTILIAMRWQMHRSYRRYQLRMAARVDDLLGAARPARPVV</sequence>
<keyword evidence="1" id="KW-1133">Transmembrane helix</keyword>
<gene>
    <name evidence="3" type="ORF">CAL22_05230</name>
</gene>
<feature type="transmembrane region" description="Helical" evidence="1">
    <location>
        <begin position="12"/>
        <end position="35"/>
    </location>
</feature>
<feature type="transmembrane region" description="Helical" evidence="1">
    <location>
        <begin position="47"/>
        <end position="70"/>
    </location>
</feature>
<feature type="transmembrane region" description="Helical" evidence="1">
    <location>
        <begin position="112"/>
        <end position="133"/>
    </location>
</feature>